<dbReference type="SMART" id="SM00449">
    <property type="entry name" value="SPRY"/>
    <property type="match status" value="1"/>
</dbReference>
<keyword evidence="3" id="KW-1185">Reference proteome</keyword>
<organism evidence="2 3">
    <name type="scientific">Ptilonorhynchus violaceus</name>
    <name type="common">Satin bowerbird</name>
    <name type="synonym">Pyrrhocorax violaceus</name>
    <dbReference type="NCBI Taxonomy" id="28724"/>
    <lineage>
        <taxon>Eukaryota</taxon>
        <taxon>Metazoa</taxon>
        <taxon>Chordata</taxon>
        <taxon>Craniata</taxon>
        <taxon>Vertebrata</taxon>
        <taxon>Euteleostomi</taxon>
        <taxon>Archelosauria</taxon>
        <taxon>Archosauria</taxon>
        <taxon>Dinosauria</taxon>
        <taxon>Saurischia</taxon>
        <taxon>Theropoda</taxon>
        <taxon>Coelurosauria</taxon>
        <taxon>Aves</taxon>
        <taxon>Neognathae</taxon>
        <taxon>Neoaves</taxon>
        <taxon>Telluraves</taxon>
        <taxon>Australaves</taxon>
        <taxon>Passeriformes</taxon>
        <taxon>Ptilonorhynchidae</taxon>
        <taxon>Ptilonorhynchus</taxon>
    </lineage>
</organism>
<dbReference type="Proteomes" id="UP000584880">
    <property type="component" value="Unassembled WGS sequence"/>
</dbReference>
<dbReference type="AlphaFoldDB" id="A0A7K6CJ71"/>
<name>A0A7K6CJ71_PTIVI</name>
<gene>
    <name evidence="2" type="primary">Trim39</name>
    <name evidence="2" type="ORF">PTIVIO_R14274</name>
</gene>
<dbReference type="InterPro" id="IPR003879">
    <property type="entry name" value="Butyrophylin_SPRY"/>
</dbReference>
<dbReference type="Pfam" id="PF00622">
    <property type="entry name" value="SPRY"/>
    <property type="match status" value="1"/>
</dbReference>
<dbReference type="GO" id="GO:0016874">
    <property type="term" value="F:ligase activity"/>
    <property type="evidence" value="ECO:0007669"/>
    <property type="project" value="UniProtKB-KW"/>
</dbReference>
<feature type="domain" description="B30.2/SPRY" evidence="1">
    <location>
        <begin position="1"/>
        <end position="153"/>
    </location>
</feature>
<evidence type="ECO:0000313" key="2">
    <source>
        <dbReference type="EMBL" id="NWV14085.1"/>
    </source>
</evidence>
<dbReference type="InterPro" id="IPR050143">
    <property type="entry name" value="TRIM/RBCC"/>
</dbReference>
<dbReference type="PRINTS" id="PR01407">
    <property type="entry name" value="BUTYPHLNCDUF"/>
</dbReference>
<sequence>IRDVASSEKRFDSHLFVLAKEGYTSGKHYWEVDVGTRRSWALGIARESVTRKGTLTLSPQNGFWVIRFADGQHYWAYRDRWTRLRVNGKLSRIGIFLNVPAKKLTFYDLPKGASVYRFSIADGSSQERKFIPFFSTGPATAEPDIEPLAVVHFYDDDE</sequence>
<comment type="caution">
    <text evidence="2">The sequence shown here is derived from an EMBL/GenBank/DDBJ whole genome shotgun (WGS) entry which is preliminary data.</text>
</comment>
<dbReference type="InterPro" id="IPR003877">
    <property type="entry name" value="SPRY_dom"/>
</dbReference>
<keyword evidence="2" id="KW-0436">Ligase</keyword>
<reference evidence="2 3" key="1">
    <citation type="submission" date="2019-09" db="EMBL/GenBank/DDBJ databases">
        <title>Bird 10,000 Genomes (B10K) Project - Family phase.</title>
        <authorList>
            <person name="Zhang G."/>
        </authorList>
    </citation>
    <scope>NUCLEOTIDE SEQUENCE [LARGE SCALE GENOMIC DNA]</scope>
    <source>
        <strain evidence="2">B10K-DU-012-10</strain>
        <tissue evidence="2">Blood</tissue>
    </source>
</reference>
<dbReference type="PANTHER" id="PTHR24103">
    <property type="entry name" value="E3 UBIQUITIN-PROTEIN LIGASE TRIM"/>
    <property type="match status" value="1"/>
</dbReference>
<dbReference type="InterPro" id="IPR001870">
    <property type="entry name" value="B30.2/SPRY"/>
</dbReference>
<proteinExistence type="predicted"/>
<dbReference type="SUPFAM" id="SSF49899">
    <property type="entry name" value="Concanavalin A-like lectins/glucanases"/>
    <property type="match status" value="1"/>
</dbReference>
<dbReference type="PROSITE" id="PS50188">
    <property type="entry name" value="B302_SPRY"/>
    <property type="match status" value="1"/>
</dbReference>
<feature type="non-terminal residue" evidence="2">
    <location>
        <position position="158"/>
    </location>
</feature>
<feature type="non-terminal residue" evidence="2">
    <location>
        <position position="1"/>
    </location>
</feature>
<dbReference type="InterPro" id="IPR013320">
    <property type="entry name" value="ConA-like_dom_sf"/>
</dbReference>
<protein>
    <submittedName>
        <fullName evidence="2">TRI39 ligase</fullName>
    </submittedName>
</protein>
<accession>A0A7K6CJ71</accession>
<dbReference type="EMBL" id="VZRJ01012183">
    <property type="protein sequence ID" value="NWV14085.1"/>
    <property type="molecule type" value="Genomic_DNA"/>
</dbReference>
<dbReference type="InterPro" id="IPR043136">
    <property type="entry name" value="B30.2/SPRY_sf"/>
</dbReference>
<evidence type="ECO:0000313" key="3">
    <source>
        <dbReference type="Proteomes" id="UP000584880"/>
    </source>
</evidence>
<dbReference type="Gene3D" id="2.60.120.920">
    <property type="match status" value="1"/>
</dbReference>
<evidence type="ECO:0000259" key="1">
    <source>
        <dbReference type="PROSITE" id="PS50188"/>
    </source>
</evidence>